<reference evidence="2 4" key="1">
    <citation type="submission" date="2016-10" db="EMBL/GenBank/DDBJ databases">
        <authorList>
            <person name="Cai Z."/>
        </authorList>
    </citation>
    <scope>NUCLEOTIDE SEQUENCE [LARGE SCALE GENOMIC DNA]</scope>
    <source>
        <strain evidence="2 4">DSM 25227</strain>
    </source>
</reference>
<name>A0A2Y9A833_9RHOB</name>
<dbReference type="RefSeq" id="WP_109562657.1">
    <property type="nucleotide sequence ID" value="NZ_QGDJ01000001.1"/>
</dbReference>
<evidence type="ECO:0000313" key="1">
    <source>
        <dbReference type="EMBL" id="PWJ22069.1"/>
    </source>
</evidence>
<accession>A0A2Y9A833</accession>
<gene>
    <name evidence="1" type="ORF">BCF38_101478</name>
    <name evidence="2" type="ORF">SAMN05421539_101478</name>
</gene>
<evidence type="ECO:0000313" key="3">
    <source>
        <dbReference type="Proteomes" id="UP000245839"/>
    </source>
</evidence>
<organism evidence="2 4">
    <name type="scientific">Jannaschia seohaensis</name>
    <dbReference type="NCBI Taxonomy" id="475081"/>
    <lineage>
        <taxon>Bacteria</taxon>
        <taxon>Pseudomonadati</taxon>
        <taxon>Pseudomonadota</taxon>
        <taxon>Alphaproteobacteria</taxon>
        <taxon>Rhodobacterales</taxon>
        <taxon>Roseobacteraceae</taxon>
        <taxon>Jannaschia</taxon>
    </lineage>
</organism>
<dbReference type="Proteomes" id="UP000245839">
    <property type="component" value="Unassembled WGS sequence"/>
</dbReference>
<evidence type="ECO:0000313" key="2">
    <source>
        <dbReference type="EMBL" id="SSA38347.1"/>
    </source>
</evidence>
<dbReference type="EMBL" id="UETC01000001">
    <property type="protein sequence ID" value="SSA38347.1"/>
    <property type="molecule type" value="Genomic_DNA"/>
</dbReference>
<reference evidence="1 3" key="2">
    <citation type="submission" date="2018-03" db="EMBL/GenBank/DDBJ databases">
        <title>Genomic Encyclopedia of Archaeal and Bacterial Type Strains, Phase II (KMG-II): from individual species to whole genera.</title>
        <authorList>
            <person name="Goeker M."/>
        </authorList>
    </citation>
    <scope>NUCLEOTIDE SEQUENCE [LARGE SCALE GENOMIC DNA]</scope>
    <source>
        <strain evidence="1 3">DSM 25227</strain>
    </source>
</reference>
<dbReference type="AlphaFoldDB" id="A0A2Y9A833"/>
<dbReference type="OrthoDB" id="7726846at2"/>
<dbReference type="Pfam" id="PF11746">
    <property type="entry name" value="DUF3303"/>
    <property type="match status" value="1"/>
</dbReference>
<proteinExistence type="predicted"/>
<dbReference type="InterPro" id="IPR021734">
    <property type="entry name" value="DUF3303"/>
</dbReference>
<protein>
    <submittedName>
        <fullName evidence="2">Uncharacterized protein</fullName>
    </submittedName>
</protein>
<evidence type="ECO:0000313" key="4">
    <source>
        <dbReference type="Proteomes" id="UP000251571"/>
    </source>
</evidence>
<dbReference type="EMBL" id="QGDJ01000001">
    <property type="protein sequence ID" value="PWJ22069.1"/>
    <property type="molecule type" value="Genomic_DNA"/>
</dbReference>
<keyword evidence="3" id="KW-1185">Reference proteome</keyword>
<dbReference type="Proteomes" id="UP000251571">
    <property type="component" value="Unassembled WGS sequence"/>
</dbReference>
<sequence>MHLLLHLTPPDYEAWKADFDANAETRMQAGLTLMQLWREAGGPEVTALFEVNDRARAQTWIDRESATGPTIEARFLKTA</sequence>